<dbReference type="OrthoDB" id="5679686at2"/>
<sequence length="308" mass="32982">MLKRILRRRRPPAPATAEAVVGIARRMEEGFAHLAGRSNPFHYTATAYLGDNTILALLHGRIMMYLDTRGTDLAPHIMMFGIWEPNYTQLFQRLIRPGDTVFDIGAHLGVYALLGCVSAGTTGRVHAFEPNPRFAGLLGRSLAVNGFKGFATVHNLAVGAAEGTSQLRFSWEYSGGGHLATPRGRVAPGIEIVPCRVAALDDLFPDPAFTVDVMKMDVEGTETQAVRGMAGLLARSPRVRILFEFAPGLQKAHGSSAAELIGLLEGMGFSFWTVGDDSGITPVPAADLAARTGDIVNILAARSDPFAA</sequence>
<evidence type="ECO:0000313" key="3">
    <source>
        <dbReference type="Proteomes" id="UP000245765"/>
    </source>
</evidence>
<dbReference type="PANTHER" id="PTHR34203:SF13">
    <property type="entry name" value="EXPRESSED PROTEIN"/>
    <property type="match status" value="1"/>
</dbReference>
<keyword evidence="3" id="KW-1185">Reference proteome</keyword>
<feature type="domain" description="Methyltransferase FkbM" evidence="1">
    <location>
        <begin position="103"/>
        <end position="271"/>
    </location>
</feature>
<dbReference type="RefSeq" id="WP_109870121.1">
    <property type="nucleotide sequence ID" value="NZ_QGNA01000002.1"/>
</dbReference>
<name>A0A317FD43_9PROT</name>
<dbReference type="InterPro" id="IPR052514">
    <property type="entry name" value="SAM-dependent_MTase"/>
</dbReference>
<dbReference type="SUPFAM" id="SSF53335">
    <property type="entry name" value="S-adenosyl-L-methionine-dependent methyltransferases"/>
    <property type="match status" value="1"/>
</dbReference>
<evidence type="ECO:0000259" key="1">
    <source>
        <dbReference type="Pfam" id="PF05050"/>
    </source>
</evidence>
<dbReference type="PANTHER" id="PTHR34203">
    <property type="entry name" value="METHYLTRANSFERASE, FKBM FAMILY PROTEIN"/>
    <property type="match status" value="1"/>
</dbReference>
<dbReference type="AlphaFoldDB" id="A0A317FD43"/>
<dbReference type="EMBL" id="QGNA01000002">
    <property type="protein sequence ID" value="PWS37010.1"/>
    <property type="molecule type" value="Genomic_DNA"/>
</dbReference>
<organism evidence="2 3">
    <name type="scientific">Falsiroseomonas bella</name>
    <dbReference type="NCBI Taxonomy" id="2184016"/>
    <lineage>
        <taxon>Bacteria</taxon>
        <taxon>Pseudomonadati</taxon>
        <taxon>Pseudomonadota</taxon>
        <taxon>Alphaproteobacteria</taxon>
        <taxon>Acetobacterales</taxon>
        <taxon>Roseomonadaceae</taxon>
        <taxon>Falsiroseomonas</taxon>
    </lineage>
</organism>
<dbReference type="NCBIfam" id="TIGR01444">
    <property type="entry name" value="fkbM_fam"/>
    <property type="match status" value="1"/>
</dbReference>
<comment type="caution">
    <text evidence="2">The sequence shown here is derived from an EMBL/GenBank/DDBJ whole genome shotgun (WGS) entry which is preliminary data.</text>
</comment>
<reference evidence="3" key="1">
    <citation type="submission" date="2018-05" db="EMBL/GenBank/DDBJ databases">
        <authorList>
            <person name="Du Z."/>
            <person name="Wang X."/>
        </authorList>
    </citation>
    <scope>NUCLEOTIDE SEQUENCE [LARGE SCALE GENOMIC DNA]</scope>
    <source>
        <strain evidence="3">CQN31</strain>
    </source>
</reference>
<proteinExistence type="predicted"/>
<evidence type="ECO:0000313" key="2">
    <source>
        <dbReference type="EMBL" id="PWS37010.1"/>
    </source>
</evidence>
<dbReference type="InterPro" id="IPR006342">
    <property type="entry name" value="FkbM_mtfrase"/>
</dbReference>
<dbReference type="Proteomes" id="UP000245765">
    <property type="component" value="Unassembled WGS sequence"/>
</dbReference>
<accession>A0A317FD43</accession>
<protein>
    <recommendedName>
        <fullName evidence="1">Methyltransferase FkbM domain-containing protein</fullName>
    </recommendedName>
</protein>
<dbReference type="Gene3D" id="3.40.50.150">
    <property type="entry name" value="Vaccinia Virus protein VP39"/>
    <property type="match status" value="1"/>
</dbReference>
<gene>
    <name evidence="2" type="ORF">DFH01_09015</name>
</gene>
<dbReference type="InterPro" id="IPR029063">
    <property type="entry name" value="SAM-dependent_MTases_sf"/>
</dbReference>
<dbReference type="Pfam" id="PF05050">
    <property type="entry name" value="Methyltransf_21"/>
    <property type="match status" value="1"/>
</dbReference>